<gene>
    <name evidence="2" type="ORF">psal_cds_366</name>
</gene>
<protein>
    <submittedName>
        <fullName evidence="2">Uncharacterized protein</fullName>
    </submittedName>
</protein>
<dbReference type="Proteomes" id="UP000204584">
    <property type="component" value="Segment"/>
</dbReference>
<organism evidence="2 3">
    <name type="scientific">Pandoravirus salinus</name>
    <dbReference type="NCBI Taxonomy" id="1349410"/>
    <lineage>
        <taxon>Viruses</taxon>
        <taxon>Pandoravirus</taxon>
    </lineage>
</organism>
<dbReference type="GeneID" id="34568467"/>
<name>A0A291ATK5_9VIRU</name>
<feature type="region of interest" description="Disordered" evidence="1">
    <location>
        <begin position="1"/>
        <end position="44"/>
    </location>
</feature>
<feature type="compositionally biased region" description="Basic residues" evidence="1">
    <location>
        <begin position="1"/>
        <end position="11"/>
    </location>
</feature>
<evidence type="ECO:0000256" key="1">
    <source>
        <dbReference type="SAM" id="MobiDB-lite"/>
    </source>
</evidence>
<reference evidence="2 3" key="1">
    <citation type="journal article" date="2013" name="Science">
        <title>Pandoraviruses: amoeba viruses with genomes up to 2.5 Mb reaching that of parasitic eukaryotes.</title>
        <authorList>
            <person name="Philippe N."/>
            <person name="Legendre M."/>
            <person name="Doutre G."/>
            <person name="Coute Y."/>
            <person name="Poirot O."/>
            <person name="Lescot M."/>
            <person name="Arslan D."/>
            <person name="Seltzer V."/>
            <person name="Bertaux L."/>
            <person name="Bruley C."/>
            <person name="Garin J."/>
            <person name="Claverie J.M."/>
            <person name="Abergel C."/>
        </authorList>
    </citation>
    <scope>NUCLEOTIDE SEQUENCE [LARGE SCALE GENOMIC DNA]</scope>
</reference>
<sequence length="249" mass="28707">MCGRNIKKKRTQSQTGTSEFWPLARSRTGTLQTQTEKKEREGSRLLLAGPPHFRADINARADRTRIFGSFIGAHQRRRTKSQQESTETTAMQREPFDLWAWLGCDRPTRKRTHDILESRDAARRRHTIEADLDRREPAYRACMRTIAAFHDAHGDDAVRLFAEGQLAGVDNGIDEIDRCRSVAKDYFRTARSLVVDHECVSDPERLARLRREHTPFVRYVEPLDDAQDRMRGEGAVFKPFLRDARPCAS</sequence>
<keyword evidence="3" id="KW-1185">Reference proteome</keyword>
<accession>A0A291ATK5</accession>
<dbReference type="RefSeq" id="YP_009430004.1">
    <property type="nucleotide sequence ID" value="NC_022098.1"/>
</dbReference>
<proteinExistence type="predicted"/>
<dbReference type="KEGG" id="vg:34568467"/>
<evidence type="ECO:0000313" key="3">
    <source>
        <dbReference type="Proteomes" id="UP000204584"/>
    </source>
</evidence>
<dbReference type="EMBL" id="KC977571">
    <property type="protein sequence ID" value="ATE82165.1"/>
    <property type="molecule type" value="Genomic_DNA"/>
</dbReference>
<evidence type="ECO:0000313" key="2">
    <source>
        <dbReference type="EMBL" id="ATE82165.1"/>
    </source>
</evidence>